<protein>
    <recommendedName>
        <fullName evidence="3">PH domain-containing protein</fullName>
    </recommendedName>
</protein>
<dbReference type="PANTHER" id="PTHR31941:SF1">
    <property type="entry name" value="CYTOSKELETAL SIGNALING PROTEIN SLM1"/>
    <property type="match status" value="1"/>
</dbReference>
<reference evidence="4" key="1">
    <citation type="submission" date="2020-11" db="EMBL/GenBank/DDBJ databases">
        <authorList>
            <consortium name="DOE Joint Genome Institute"/>
            <person name="Ahrendt S."/>
            <person name="Riley R."/>
            <person name="Andreopoulos W."/>
            <person name="Labutti K."/>
            <person name="Pangilinan J."/>
            <person name="Ruiz-Duenas F.J."/>
            <person name="Barrasa J.M."/>
            <person name="Sanchez-Garcia M."/>
            <person name="Camarero S."/>
            <person name="Miyauchi S."/>
            <person name="Serrano A."/>
            <person name="Linde D."/>
            <person name="Babiker R."/>
            <person name="Drula E."/>
            <person name="Ayuso-Fernandez I."/>
            <person name="Pacheco R."/>
            <person name="Padilla G."/>
            <person name="Ferreira P."/>
            <person name="Barriuso J."/>
            <person name="Kellner H."/>
            <person name="Castanera R."/>
            <person name="Alfaro M."/>
            <person name="Ramirez L."/>
            <person name="Pisabarro A.G."/>
            <person name="Kuo A."/>
            <person name="Tritt A."/>
            <person name="Lipzen A."/>
            <person name="He G."/>
            <person name="Yan M."/>
            <person name="Ng V."/>
            <person name="Cullen D."/>
            <person name="Martin F."/>
            <person name="Rosso M.-N."/>
            <person name="Henrissat B."/>
            <person name="Hibbett D."/>
            <person name="Martinez A.T."/>
            <person name="Grigoriev I.V."/>
        </authorList>
    </citation>
    <scope>NUCLEOTIDE SEQUENCE</scope>
    <source>
        <strain evidence="4">MF-IS2</strain>
    </source>
</reference>
<feature type="domain" description="PH" evidence="3">
    <location>
        <begin position="312"/>
        <end position="434"/>
    </location>
</feature>
<dbReference type="SUPFAM" id="SSF50729">
    <property type="entry name" value="PH domain-like"/>
    <property type="match status" value="1"/>
</dbReference>
<name>A0A9P5XBH9_9AGAR</name>
<dbReference type="OrthoDB" id="5598057at2759"/>
<dbReference type="AlphaFoldDB" id="A0A9P5XBH9"/>
<dbReference type="InterPro" id="IPR011993">
    <property type="entry name" value="PH-like_dom_sf"/>
</dbReference>
<dbReference type="SUPFAM" id="SSF103657">
    <property type="entry name" value="BAR/IMD domain-like"/>
    <property type="match status" value="1"/>
</dbReference>
<dbReference type="Proteomes" id="UP000807342">
    <property type="component" value="Unassembled WGS sequence"/>
</dbReference>
<proteinExistence type="predicted"/>
<dbReference type="PANTHER" id="PTHR31941">
    <property type="entry name" value="CYTOSKELETAL SIGNALING PROTEIN SLM1"/>
    <property type="match status" value="1"/>
</dbReference>
<dbReference type="InterPro" id="IPR046869">
    <property type="entry name" value="SLM1/RGC1-like_PH"/>
</dbReference>
<feature type="region of interest" description="Disordered" evidence="2">
    <location>
        <begin position="458"/>
        <end position="489"/>
    </location>
</feature>
<dbReference type="Pfam" id="PF20399">
    <property type="entry name" value="PH_20"/>
    <property type="match status" value="1"/>
</dbReference>
<evidence type="ECO:0000256" key="2">
    <source>
        <dbReference type="SAM" id="MobiDB-lite"/>
    </source>
</evidence>
<evidence type="ECO:0000259" key="3">
    <source>
        <dbReference type="PROSITE" id="PS50003"/>
    </source>
</evidence>
<dbReference type="InterPro" id="IPR001849">
    <property type="entry name" value="PH_domain"/>
</dbReference>
<dbReference type="InterPro" id="IPR046868">
    <property type="entry name" value="BAR_4"/>
</dbReference>
<feature type="compositionally biased region" description="Acidic residues" evidence="2">
    <location>
        <begin position="459"/>
        <end position="475"/>
    </location>
</feature>
<keyword evidence="5" id="KW-1185">Reference proteome</keyword>
<dbReference type="CDD" id="cd13311">
    <property type="entry name" value="PH_Slm1"/>
    <property type="match status" value="1"/>
</dbReference>
<dbReference type="InterPro" id="IPR043453">
    <property type="entry name" value="Slm1_PH"/>
</dbReference>
<evidence type="ECO:0000313" key="4">
    <source>
        <dbReference type="EMBL" id="KAF9446982.1"/>
    </source>
</evidence>
<dbReference type="Gene3D" id="2.30.29.30">
    <property type="entry name" value="Pleckstrin-homology domain (PH domain)/Phosphotyrosine-binding domain (PTB)"/>
    <property type="match status" value="1"/>
</dbReference>
<dbReference type="Pfam" id="PF20400">
    <property type="entry name" value="BAR_4"/>
    <property type="match status" value="1"/>
</dbReference>
<feature type="region of interest" description="Disordered" evidence="2">
    <location>
        <begin position="376"/>
        <end position="404"/>
    </location>
</feature>
<sequence length="522" mass="58495">MADSISLSRATSLSRASTQRSRSLIKKSIESQDVNLNAADLLIERFTSWKIIVRQLVSYFEGMADIHNNTAREMTKLSAVIQVPFRAGNQFLGEGGLQANLPPSAFDVFYGIRDKSKQMADSHADLGRTIDSSIVQHLQKLLVEVKAHLKNVQNDTAKLASSVAKEREVSTKLIGSLSNDITTFRNTPMEISAKMDPYIANKAVARQLQQQVKEENRLQKSIIMMQQNSAHFEEGIVRAIQSAWQTFDEWQSRAAASGQTIYRSLAAHLASLPADKEWISFAARSDHLLDPETPLRDPYNIRYPYIDDPTVIPTQTGRLERKRRFTRNYEESYYVLTPVGFLHAFSSSDPTHPNGHGLIPTYSLFLPNCTLGPPSAPKAKGGHKFHIEGRKDGTGTTKTGRGILGGDNNKAWTFRCKSREEMMEWWNSLRMLCSRYLVASEPIERNGPVEAAVRAAGYEDVEEEEDGSSVEEEVDEGYHEPTEEIKPPGYSYGKGYYGVEMTPEGYVVSCQRRSSISISNDR</sequence>
<comment type="caution">
    <text evidence="4">The sequence shown here is derived from an EMBL/GenBank/DDBJ whole genome shotgun (WGS) entry which is preliminary data.</text>
</comment>
<organism evidence="4 5">
    <name type="scientific">Macrolepiota fuliginosa MF-IS2</name>
    <dbReference type="NCBI Taxonomy" id="1400762"/>
    <lineage>
        <taxon>Eukaryota</taxon>
        <taxon>Fungi</taxon>
        <taxon>Dikarya</taxon>
        <taxon>Basidiomycota</taxon>
        <taxon>Agaricomycotina</taxon>
        <taxon>Agaricomycetes</taxon>
        <taxon>Agaricomycetidae</taxon>
        <taxon>Agaricales</taxon>
        <taxon>Agaricineae</taxon>
        <taxon>Agaricaceae</taxon>
        <taxon>Macrolepiota</taxon>
    </lineage>
</organism>
<dbReference type="Gene3D" id="1.20.1270.60">
    <property type="entry name" value="Arfaptin homology (AH) domain/BAR domain"/>
    <property type="match status" value="1"/>
</dbReference>
<evidence type="ECO:0000256" key="1">
    <source>
        <dbReference type="ARBA" id="ARBA00022553"/>
    </source>
</evidence>
<evidence type="ECO:0000313" key="5">
    <source>
        <dbReference type="Proteomes" id="UP000807342"/>
    </source>
</evidence>
<feature type="compositionally biased region" description="Basic and acidic residues" evidence="2">
    <location>
        <begin position="476"/>
        <end position="486"/>
    </location>
</feature>
<dbReference type="EMBL" id="MU151221">
    <property type="protein sequence ID" value="KAF9446982.1"/>
    <property type="molecule type" value="Genomic_DNA"/>
</dbReference>
<dbReference type="SMART" id="SM00233">
    <property type="entry name" value="PH"/>
    <property type="match status" value="1"/>
</dbReference>
<accession>A0A9P5XBH9</accession>
<dbReference type="PROSITE" id="PS50003">
    <property type="entry name" value="PH_DOMAIN"/>
    <property type="match status" value="1"/>
</dbReference>
<keyword evidence="1" id="KW-0597">Phosphoprotein</keyword>
<gene>
    <name evidence="4" type="ORF">P691DRAFT_672409</name>
</gene>
<dbReference type="InterPro" id="IPR027267">
    <property type="entry name" value="AH/BAR_dom_sf"/>
</dbReference>